<organism evidence="1 2">
    <name type="scientific">Tanacetum coccineum</name>
    <dbReference type="NCBI Taxonomy" id="301880"/>
    <lineage>
        <taxon>Eukaryota</taxon>
        <taxon>Viridiplantae</taxon>
        <taxon>Streptophyta</taxon>
        <taxon>Embryophyta</taxon>
        <taxon>Tracheophyta</taxon>
        <taxon>Spermatophyta</taxon>
        <taxon>Magnoliopsida</taxon>
        <taxon>eudicotyledons</taxon>
        <taxon>Gunneridae</taxon>
        <taxon>Pentapetalae</taxon>
        <taxon>asterids</taxon>
        <taxon>campanulids</taxon>
        <taxon>Asterales</taxon>
        <taxon>Asteraceae</taxon>
        <taxon>Asteroideae</taxon>
        <taxon>Anthemideae</taxon>
        <taxon>Anthemidinae</taxon>
        <taxon>Tanacetum</taxon>
    </lineage>
</organism>
<dbReference type="SUPFAM" id="SSF53474">
    <property type="entry name" value="alpha/beta-Hydrolases"/>
    <property type="match status" value="1"/>
</dbReference>
<dbReference type="PANTHER" id="PTHR42886:SF82">
    <property type="entry name" value="FERULOYL ESTERASE"/>
    <property type="match status" value="1"/>
</dbReference>
<dbReference type="EMBL" id="BQNB010020524">
    <property type="protein sequence ID" value="GJT96918.1"/>
    <property type="molecule type" value="Genomic_DNA"/>
</dbReference>
<gene>
    <name evidence="1" type="ORF">Tco_1092436</name>
</gene>
<dbReference type="InterPro" id="IPR029058">
    <property type="entry name" value="AB_hydrolase_fold"/>
</dbReference>
<dbReference type="PANTHER" id="PTHR42886">
    <property type="entry name" value="RE40534P-RELATED"/>
    <property type="match status" value="1"/>
</dbReference>
<accession>A0ABQ5I9V7</accession>
<evidence type="ECO:0000313" key="1">
    <source>
        <dbReference type="EMBL" id="GJT96918.1"/>
    </source>
</evidence>
<reference evidence="1" key="1">
    <citation type="journal article" date="2022" name="Int. J. Mol. Sci.">
        <title>Draft Genome of Tanacetum Coccineum: Genomic Comparison of Closely Related Tanacetum-Family Plants.</title>
        <authorList>
            <person name="Yamashiro T."/>
            <person name="Shiraishi A."/>
            <person name="Nakayama K."/>
            <person name="Satake H."/>
        </authorList>
    </citation>
    <scope>NUCLEOTIDE SEQUENCE</scope>
</reference>
<keyword evidence="2" id="KW-1185">Reference proteome</keyword>
<reference evidence="1" key="2">
    <citation type="submission" date="2022-01" db="EMBL/GenBank/DDBJ databases">
        <authorList>
            <person name="Yamashiro T."/>
            <person name="Shiraishi A."/>
            <person name="Satake H."/>
            <person name="Nakayama K."/>
        </authorList>
    </citation>
    <scope>NUCLEOTIDE SEQUENCE</scope>
</reference>
<dbReference type="GO" id="GO:0016787">
    <property type="term" value="F:hydrolase activity"/>
    <property type="evidence" value="ECO:0007669"/>
    <property type="project" value="UniProtKB-KW"/>
</dbReference>
<dbReference type="Gene3D" id="3.40.50.1820">
    <property type="entry name" value="alpha/beta hydrolase"/>
    <property type="match status" value="1"/>
</dbReference>
<protein>
    <submittedName>
        <fullName evidence="1">Alpha/beta hydrolases superfamily protein</fullName>
    </submittedName>
</protein>
<evidence type="ECO:0000313" key="2">
    <source>
        <dbReference type="Proteomes" id="UP001151760"/>
    </source>
</evidence>
<dbReference type="Proteomes" id="UP001151760">
    <property type="component" value="Unassembled WGS sequence"/>
</dbReference>
<comment type="caution">
    <text evidence="1">The sequence shown here is derived from an EMBL/GenBank/DDBJ whole genome shotgun (WGS) entry which is preliminary data.</text>
</comment>
<keyword evidence="1" id="KW-0378">Hydrolase</keyword>
<name>A0ABQ5I9V7_9ASTR</name>
<proteinExistence type="predicted"/>
<sequence length="95" mass="10675">MWESEGTFEYGNCRREADDLHSVIQHFLEANRVTSAILGHSKGGNVVLLYASKYHDVPCVINVSGRYKTEGGVEERLGKGFLQKVKEDGFLLIIF</sequence>